<dbReference type="InterPro" id="IPR009003">
    <property type="entry name" value="Peptidase_S1_PA"/>
</dbReference>
<dbReference type="PANTHER" id="PTHR24264:SF65">
    <property type="entry name" value="SRCR DOMAIN-CONTAINING PROTEIN"/>
    <property type="match status" value="1"/>
</dbReference>
<gene>
    <name evidence="10" type="primary">LOC116948759</name>
</gene>
<evidence type="ECO:0000256" key="3">
    <source>
        <dbReference type="ARBA" id="ARBA00022670"/>
    </source>
</evidence>
<dbReference type="KEGG" id="pmrn:116948759"/>
<organism evidence="9 10">
    <name type="scientific">Petromyzon marinus</name>
    <name type="common">Sea lamprey</name>
    <dbReference type="NCBI Taxonomy" id="7757"/>
    <lineage>
        <taxon>Eukaryota</taxon>
        <taxon>Metazoa</taxon>
        <taxon>Chordata</taxon>
        <taxon>Craniata</taxon>
        <taxon>Vertebrata</taxon>
        <taxon>Cyclostomata</taxon>
        <taxon>Hyperoartia</taxon>
        <taxon>Petromyzontiformes</taxon>
        <taxon>Petromyzontidae</taxon>
        <taxon>Petromyzon</taxon>
    </lineage>
</organism>
<evidence type="ECO:0000313" key="9">
    <source>
        <dbReference type="Proteomes" id="UP001318040"/>
    </source>
</evidence>
<dbReference type="GO" id="GO:0004252">
    <property type="term" value="F:serine-type endopeptidase activity"/>
    <property type="evidence" value="ECO:0007669"/>
    <property type="project" value="InterPro"/>
</dbReference>
<name>A0AAJ7TP92_PETMA</name>
<dbReference type="AlphaFoldDB" id="A0AAJ7TP92"/>
<evidence type="ECO:0000256" key="7">
    <source>
        <dbReference type="RuleBase" id="RU363034"/>
    </source>
</evidence>
<evidence type="ECO:0000256" key="4">
    <source>
        <dbReference type="ARBA" id="ARBA00022801"/>
    </source>
</evidence>
<dbReference type="RefSeq" id="XP_032821696.1">
    <property type="nucleotide sequence ID" value="XM_032965805.1"/>
</dbReference>
<protein>
    <submittedName>
        <fullName evidence="10">Trypsin-like</fullName>
    </submittedName>
</protein>
<dbReference type="Proteomes" id="UP001318040">
    <property type="component" value="Chromosome 35"/>
</dbReference>
<dbReference type="InterPro" id="IPR050127">
    <property type="entry name" value="Serine_Proteases_S1"/>
</dbReference>
<dbReference type="InterPro" id="IPR043504">
    <property type="entry name" value="Peptidase_S1_PA_chymotrypsin"/>
</dbReference>
<evidence type="ECO:0000313" key="10">
    <source>
        <dbReference type="RefSeq" id="XP_032821696.1"/>
    </source>
</evidence>
<comment type="subcellular location">
    <subcellularLocation>
        <location evidence="1">Secreted</location>
    </subcellularLocation>
</comment>
<dbReference type="PANTHER" id="PTHR24264">
    <property type="entry name" value="TRYPSIN-RELATED"/>
    <property type="match status" value="1"/>
</dbReference>
<dbReference type="Pfam" id="PF00089">
    <property type="entry name" value="Trypsin"/>
    <property type="match status" value="2"/>
</dbReference>
<keyword evidence="3 7" id="KW-0645">Protease</keyword>
<reference evidence="10" key="1">
    <citation type="submission" date="2025-08" db="UniProtKB">
        <authorList>
            <consortium name="RefSeq"/>
        </authorList>
    </citation>
    <scope>IDENTIFICATION</scope>
    <source>
        <tissue evidence="10">Sperm</tissue>
    </source>
</reference>
<sequence>MYEDHIVGGSECAAHSQPWQVSLNIGYHFCGGSLISSEWVVSAAHCYKPASRISVRIGEHNIFASEGTEQWIQASKAISHPQYHSATTDNDIMLIKLSSPATLNQYAQAVPLPSSCVGTGVMCTISGWGETQTSVGEDTALRRPSTLQKAFKEDFLNILQFSPSSRYPNIFPQCTNASPLPTACLHTGSPDVLMCVQAPVLSDTSCRNSYPGNITNNMICLGYLEGGKDSCQGDSGGPVVCNGQLQGIVSWGRGCALPNYPGVYTKVCNYNSWIASTMAAN</sequence>
<dbReference type="PROSITE" id="PS50240">
    <property type="entry name" value="TRYPSIN_DOM"/>
    <property type="match status" value="1"/>
</dbReference>
<dbReference type="GO" id="GO:0006508">
    <property type="term" value="P:proteolysis"/>
    <property type="evidence" value="ECO:0007669"/>
    <property type="project" value="UniProtKB-KW"/>
</dbReference>
<dbReference type="GO" id="GO:0005615">
    <property type="term" value="C:extracellular space"/>
    <property type="evidence" value="ECO:0007669"/>
    <property type="project" value="TreeGrafter"/>
</dbReference>
<dbReference type="PROSITE" id="PS00134">
    <property type="entry name" value="TRYPSIN_HIS"/>
    <property type="match status" value="1"/>
</dbReference>
<dbReference type="InterPro" id="IPR033116">
    <property type="entry name" value="TRYPSIN_SER"/>
</dbReference>
<dbReference type="PRINTS" id="PR00722">
    <property type="entry name" value="CHYMOTRYPSIN"/>
</dbReference>
<keyword evidence="5 7" id="KW-0720">Serine protease</keyword>
<proteinExistence type="predicted"/>
<dbReference type="SUPFAM" id="SSF50494">
    <property type="entry name" value="Trypsin-like serine proteases"/>
    <property type="match status" value="1"/>
</dbReference>
<dbReference type="InterPro" id="IPR001254">
    <property type="entry name" value="Trypsin_dom"/>
</dbReference>
<feature type="domain" description="Peptidase S1" evidence="8">
    <location>
        <begin position="6"/>
        <end position="279"/>
    </location>
</feature>
<dbReference type="InterPro" id="IPR018114">
    <property type="entry name" value="TRYPSIN_HIS"/>
</dbReference>
<evidence type="ECO:0000256" key="5">
    <source>
        <dbReference type="ARBA" id="ARBA00022825"/>
    </source>
</evidence>
<dbReference type="FunFam" id="2.40.10.10:FF:000166">
    <property type="entry name" value="Trypsin"/>
    <property type="match status" value="1"/>
</dbReference>
<keyword evidence="6" id="KW-1015">Disulfide bond</keyword>
<accession>A0AAJ7TP92</accession>
<keyword evidence="2" id="KW-0964">Secreted</keyword>
<dbReference type="InterPro" id="IPR001314">
    <property type="entry name" value="Peptidase_S1A"/>
</dbReference>
<dbReference type="SMART" id="SM00020">
    <property type="entry name" value="Tryp_SPc"/>
    <property type="match status" value="1"/>
</dbReference>
<evidence type="ECO:0000256" key="1">
    <source>
        <dbReference type="ARBA" id="ARBA00004613"/>
    </source>
</evidence>
<evidence type="ECO:0000256" key="2">
    <source>
        <dbReference type="ARBA" id="ARBA00022525"/>
    </source>
</evidence>
<dbReference type="Gene3D" id="2.40.10.10">
    <property type="entry name" value="Trypsin-like serine proteases"/>
    <property type="match status" value="3"/>
</dbReference>
<evidence type="ECO:0000259" key="8">
    <source>
        <dbReference type="PROSITE" id="PS50240"/>
    </source>
</evidence>
<keyword evidence="4 7" id="KW-0378">Hydrolase</keyword>
<dbReference type="CDD" id="cd00190">
    <property type="entry name" value="Tryp_SPc"/>
    <property type="match status" value="1"/>
</dbReference>
<dbReference type="FunFam" id="2.40.10.10:FF:000248">
    <property type="entry name" value="Anionic trypsin-2"/>
    <property type="match status" value="1"/>
</dbReference>
<evidence type="ECO:0000256" key="6">
    <source>
        <dbReference type="ARBA" id="ARBA00023157"/>
    </source>
</evidence>
<dbReference type="PROSITE" id="PS00135">
    <property type="entry name" value="TRYPSIN_SER"/>
    <property type="match status" value="1"/>
</dbReference>
<keyword evidence="9" id="KW-1185">Reference proteome</keyword>